<keyword evidence="5 7" id="KW-0408">Iron</keyword>
<feature type="binding site" evidence="7">
    <location>
        <position position="355"/>
    </location>
    <ligand>
        <name>[4Fe-4S] cluster</name>
        <dbReference type="ChEBI" id="CHEBI:49883"/>
    </ligand>
</feature>
<comment type="cofactor">
    <cofactor evidence="7">
        <name>[4Fe-4S] cluster</name>
        <dbReference type="ChEBI" id="CHEBI:49883"/>
    </cofactor>
    <text evidence="7">Binds 1 [4Fe-4S] cluster.</text>
</comment>
<keyword evidence="4 7" id="KW-0479">Metal-binding</keyword>
<comment type="function">
    <text evidence="7">Regulatory subunit of DNA primase, an RNA polymerase that catalyzes the synthesis of short RNA molecules used as primers for DNA polymerase during DNA replication. Stabilizes and modulates the activity of the small subunit, increasing the rate of DNA synthesis, and conferring RNA synthesis capability. The DNA polymerase activity may enable DNA primase to also catalyze primer extension after primer synthesis. May also play a role in DNA repair.</text>
</comment>
<dbReference type="InterPro" id="IPR023642">
    <property type="entry name" value="DNA_primase_lsu_PriL"/>
</dbReference>
<evidence type="ECO:0000256" key="5">
    <source>
        <dbReference type="ARBA" id="ARBA00023004"/>
    </source>
</evidence>
<reference evidence="9 10" key="1">
    <citation type="journal article" date="2015" name="Appl. Environ. Microbiol.">
        <title>The Geoglobus acetivorans genome: Fe(III) reduction, acetate utilization, autotrophic growth, and degradation of aromatic compounds in a hyperthermophilic archaeon.</title>
        <authorList>
            <person name="Mardanov A.V."/>
            <person name="Slododkina G.B."/>
            <person name="Slobodkin A.I."/>
            <person name="Beletsky A.V."/>
            <person name="Gavrilov S.N."/>
            <person name="Kublanov I.V."/>
            <person name="Bonch-Osmolovskaya E.A."/>
            <person name="Skryabin K.G."/>
            <person name="Ravin N.V."/>
        </authorList>
    </citation>
    <scope>NUCLEOTIDE SEQUENCE [LARGE SCALE GENOMIC DNA]</scope>
    <source>
        <strain evidence="9 10">SBH6</strain>
    </source>
</reference>
<dbReference type="PANTHER" id="PTHR10537">
    <property type="entry name" value="DNA PRIMASE LARGE SUBUNIT"/>
    <property type="match status" value="1"/>
</dbReference>
<evidence type="ECO:0000313" key="9">
    <source>
        <dbReference type="EMBL" id="AIY91270.1"/>
    </source>
</evidence>
<dbReference type="GO" id="GO:0006269">
    <property type="term" value="P:DNA replication, synthesis of primer"/>
    <property type="evidence" value="ECO:0007669"/>
    <property type="project" value="UniProtKB-UniRule"/>
</dbReference>
<dbReference type="GO" id="GO:1990077">
    <property type="term" value="C:primosome complex"/>
    <property type="evidence" value="ECO:0007669"/>
    <property type="project" value="UniProtKB-KW"/>
</dbReference>
<organism evidence="9 10">
    <name type="scientific">Geoglobus acetivorans</name>
    <dbReference type="NCBI Taxonomy" id="565033"/>
    <lineage>
        <taxon>Archaea</taxon>
        <taxon>Methanobacteriati</taxon>
        <taxon>Methanobacteriota</taxon>
        <taxon>Archaeoglobi</taxon>
        <taxon>Archaeoglobales</taxon>
        <taxon>Archaeoglobaceae</taxon>
        <taxon>Geoglobus</taxon>
    </lineage>
</organism>
<feature type="binding site" evidence="7">
    <location>
        <position position="342"/>
    </location>
    <ligand>
        <name>[4Fe-4S] cluster</name>
        <dbReference type="ChEBI" id="CHEBI:49883"/>
    </ligand>
</feature>
<evidence type="ECO:0000259" key="8">
    <source>
        <dbReference type="Pfam" id="PF04104"/>
    </source>
</evidence>
<dbReference type="GeneID" id="25399598"/>
<dbReference type="GO" id="GO:0051539">
    <property type="term" value="F:4 iron, 4 sulfur cluster binding"/>
    <property type="evidence" value="ECO:0007669"/>
    <property type="project" value="UniProtKB-UniRule"/>
</dbReference>
<accession>A0A0A7GGU2</accession>
<evidence type="ECO:0000256" key="1">
    <source>
        <dbReference type="ARBA" id="ARBA00022485"/>
    </source>
</evidence>
<dbReference type="GO" id="GO:0006270">
    <property type="term" value="P:DNA replication initiation"/>
    <property type="evidence" value="ECO:0007669"/>
    <property type="project" value="TreeGrafter"/>
</dbReference>
<proteinExistence type="inferred from homology"/>
<dbReference type="InterPro" id="IPR058560">
    <property type="entry name" value="DNA_primase_C"/>
</dbReference>
<gene>
    <name evidence="7" type="primary">priL</name>
    <name evidence="9" type="ORF">GACE_2249</name>
</gene>
<evidence type="ECO:0000256" key="2">
    <source>
        <dbReference type="ARBA" id="ARBA00022515"/>
    </source>
</evidence>
<dbReference type="GO" id="GO:0046872">
    <property type="term" value="F:metal ion binding"/>
    <property type="evidence" value="ECO:0007669"/>
    <property type="project" value="UniProtKB-KW"/>
</dbReference>
<dbReference type="KEGG" id="gac:GACE_2249"/>
<dbReference type="Pfam" id="PF04104">
    <property type="entry name" value="DNA_primase_lrg"/>
    <property type="match status" value="1"/>
</dbReference>
<dbReference type="CDD" id="cd06560">
    <property type="entry name" value="PriL"/>
    <property type="match status" value="1"/>
</dbReference>
<feature type="binding site" evidence="7">
    <location>
        <position position="269"/>
    </location>
    <ligand>
        <name>[4Fe-4S] cluster</name>
        <dbReference type="ChEBI" id="CHEBI:49883"/>
    </ligand>
</feature>
<keyword evidence="6 7" id="KW-0411">Iron-sulfur</keyword>
<dbReference type="PANTHER" id="PTHR10537:SF3">
    <property type="entry name" value="DNA PRIMASE LARGE SUBUNIT"/>
    <property type="match status" value="1"/>
</dbReference>
<dbReference type="SUPFAM" id="SSF140914">
    <property type="entry name" value="PriB N-terminal domain-like"/>
    <property type="match status" value="1"/>
</dbReference>
<dbReference type="HAMAP" id="MF_00701">
    <property type="entry name" value="DNA_primase_lrg_arc"/>
    <property type="match status" value="1"/>
</dbReference>
<name>A0A0A7GGU2_GEOAI</name>
<dbReference type="Proteomes" id="UP000030624">
    <property type="component" value="Chromosome"/>
</dbReference>
<feature type="domain" description="DNA primase large subunit C-terminal" evidence="8">
    <location>
        <begin position="264"/>
        <end position="349"/>
    </location>
</feature>
<keyword evidence="2 7" id="KW-0639">Primosome</keyword>
<dbReference type="GO" id="GO:0003899">
    <property type="term" value="F:DNA-directed RNA polymerase activity"/>
    <property type="evidence" value="ECO:0007669"/>
    <property type="project" value="InterPro"/>
</dbReference>
<dbReference type="AlphaFoldDB" id="A0A0A7GGU2"/>
<evidence type="ECO:0000256" key="6">
    <source>
        <dbReference type="ARBA" id="ARBA00023014"/>
    </source>
</evidence>
<evidence type="ECO:0000313" key="10">
    <source>
        <dbReference type="Proteomes" id="UP000030624"/>
    </source>
</evidence>
<dbReference type="HOGENOM" id="CLU_052778_0_0_2"/>
<evidence type="ECO:0000256" key="7">
    <source>
        <dbReference type="HAMAP-Rule" id="MF_00701"/>
    </source>
</evidence>
<dbReference type="STRING" id="565033.GACE_2249"/>
<keyword evidence="1 7" id="KW-0004">4Fe-4S</keyword>
<dbReference type="eggNOG" id="arCOG03013">
    <property type="taxonomic scope" value="Archaea"/>
</dbReference>
<protein>
    <recommendedName>
        <fullName evidence="7">DNA primase large subunit PriL</fullName>
    </recommendedName>
</protein>
<dbReference type="InterPro" id="IPR007238">
    <property type="entry name" value="DNA_primase_lsu_euk/arc"/>
</dbReference>
<evidence type="ECO:0000256" key="3">
    <source>
        <dbReference type="ARBA" id="ARBA00022705"/>
    </source>
</evidence>
<dbReference type="EMBL" id="CP009552">
    <property type="protein sequence ID" value="AIY91270.1"/>
    <property type="molecule type" value="Genomic_DNA"/>
</dbReference>
<dbReference type="RefSeq" id="WP_052400307.1">
    <property type="nucleotide sequence ID" value="NZ_CP009552.1"/>
</dbReference>
<sequence length="387" mass="44384">MKLLPILPYISDYPFLKPSKFLVEEIRKGVLFDYALEQAEEMLAELLNSGKYDFSPEEKSFSCLTCEKPCRDVCTKEALGEGIKWNRCDLCGECFRKCAFSSDPQIYREYEAKAKLSVLSYLMMRSAVSGFGEATRRRFSTSLARAFRNAMEQDVSEVLPEMVASNFGIKMKRDNSFLVHVSDFLKASSRIKSLEWKLISRNLSSGYVDVKKSELYRIVEEHLRDLLFEPFPYDIEGIESLKRIVSEYELSRKGDDIKGVRDFESFPPCMKKILADLKASANVAHTARFALTTFMLQVGFSVDEILEIFKNAPDFDEEKARYQIEHIAGVRGAGKSYDVPSCSTMKTYLNCVAECRVNHPVEYYRRRIYEGRGRKSEGRSGRNKTNS</sequence>
<evidence type="ECO:0000256" key="4">
    <source>
        <dbReference type="ARBA" id="ARBA00022723"/>
    </source>
</evidence>
<keyword evidence="3 7" id="KW-0235">DNA replication</keyword>
<comment type="similarity">
    <text evidence="7">Belongs to the eukaryotic-type primase large subunit family.</text>
</comment>
<feature type="binding site" evidence="7">
    <location>
        <position position="351"/>
    </location>
    <ligand>
        <name>[4Fe-4S] cluster</name>
        <dbReference type="ChEBI" id="CHEBI:49883"/>
    </ligand>
</feature>
<comment type="subunit">
    <text evidence="7">Heterodimer of a small subunit (PriS) and a large subunit (PriL).</text>
</comment>